<dbReference type="GO" id="GO:0048172">
    <property type="term" value="P:regulation of short-term neuronal synaptic plasticity"/>
    <property type="evidence" value="ECO:0007669"/>
    <property type="project" value="TreeGrafter"/>
</dbReference>
<name>A0A3P7PBJ8_DIBLA</name>
<organism evidence="2 3">
    <name type="scientific">Dibothriocephalus latus</name>
    <name type="common">Fish tapeworm</name>
    <name type="synonym">Diphyllobothrium latum</name>
    <dbReference type="NCBI Taxonomy" id="60516"/>
    <lineage>
        <taxon>Eukaryota</taxon>
        <taxon>Metazoa</taxon>
        <taxon>Spiralia</taxon>
        <taxon>Lophotrochozoa</taxon>
        <taxon>Platyhelminthes</taxon>
        <taxon>Cestoda</taxon>
        <taxon>Eucestoda</taxon>
        <taxon>Diphyllobothriidea</taxon>
        <taxon>Diphyllobothriidae</taxon>
        <taxon>Dibothriocephalus</taxon>
    </lineage>
</organism>
<protein>
    <recommendedName>
        <fullName evidence="1">BSD domain-containing protein</fullName>
    </recommendedName>
</protein>
<keyword evidence="3" id="KW-1185">Reference proteome</keyword>
<evidence type="ECO:0000313" key="2">
    <source>
        <dbReference type="EMBL" id="VDN15356.1"/>
    </source>
</evidence>
<dbReference type="GO" id="GO:0005794">
    <property type="term" value="C:Golgi apparatus"/>
    <property type="evidence" value="ECO:0007669"/>
    <property type="project" value="TreeGrafter"/>
</dbReference>
<sequence length="147" mass="16643">MEFTRAQTAFEAEKTQDASVKLGLPPWHPDLTGIHDQSTVDLLREQILALPQDERNFLRAPPSGSAFSWDSEKSAELLSTAATMLQEDKNLALMRFRLVPKKLKEDDFWRNYFYRISLIRQAAQLSLLANVSPEDAMLFNSAGDEGN</sequence>
<dbReference type="Proteomes" id="UP000281553">
    <property type="component" value="Unassembled WGS sequence"/>
</dbReference>
<dbReference type="InterPro" id="IPR005607">
    <property type="entry name" value="BSD_dom"/>
</dbReference>
<dbReference type="SMART" id="SM00751">
    <property type="entry name" value="BSD"/>
    <property type="match status" value="1"/>
</dbReference>
<dbReference type="InterPro" id="IPR035925">
    <property type="entry name" value="BSD_dom_sf"/>
</dbReference>
<dbReference type="GO" id="GO:0038203">
    <property type="term" value="P:TORC2 signaling"/>
    <property type="evidence" value="ECO:0007669"/>
    <property type="project" value="TreeGrafter"/>
</dbReference>
<reference evidence="2 3" key="1">
    <citation type="submission" date="2018-11" db="EMBL/GenBank/DDBJ databases">
        <authorList>
            <consortium name="Pathogen Informatics"/>
        </authorList>
    </citation>
    <scope>NUCLEOTIDE SEQUENCE [LARGE SCALE GENOMIC DNA]</scope>
</reference>
<dbReference type="SUPFAM" id="SSF140383">
    <property type="entry name" value="BSD domain-like"/>
    <property type="match status" value="1"/>
</dbReference>
<feature type="domain" description="BSD" evidence="1">
    <location>
        <begin position="72"/>
        <end position="120"/>
    </location>
</feature>
<dbReference type="PANTHER" id="PTHR16019:SF6">
    <property type="entry name" value="SYNAPSE-ASSOCIATED PROTEIN 1"/>
    <property type="match status" value="1"/>
</dbReference>
<gene>
    <name evidence="2" type="ORF">DILT_LOCUS11187</name>
</gene>
<dbReference type="AlphaFoldDB" id="A0A3P7PBJ8"/>
<dbReference type="GO" id="GO:0005634">
    <property type="term" value="C:nucleus"/>
    <property type="evidence" value="ECO:0007669"/>
    <property type="project" value="TreeGrafter"/>
</dbReference>
<dbReference type="Pfam" id="PF03909">
    <property type="entry name" value="BSD"/>
    <property type="match status" value="1"/>
</dbReference>
<accession>A0A3P7PBJ8</accession>
<dbReference type="InterPro" id="IPR051494">
    <property type="entry name" value="BSD_domain-containing"/>
</dbReference>
<dbReference type="PROSITE" id="PS50858">
    <property type="entry name" value="BSD"/>
    <property type="match status" value="1"/>
</dbReference>
<evidence type="ECO:0000313" key="3">
    <source>
        <dbReference type="Proteomes" id="UP000281553"/>
    </source>
</evidence>
<evidence type="ECO:0000259" key="1">
    <source>
        <dbReference type="PROSITE" id="PS50858"/>
    </source>
</evidence>
<dbReference type="OrthoDB" id="47923at2759"/>
<proteinExistence type="predicted"/>
<dbReference type="Gene3D" id="1.10.3970.10">
    <property type="entry name" value="BSD domain"/>
    <property type="match status" value="1"/>
</dbReference>
<dbReference type="PANTHER" id="PTHR16019">
    <property type="entry name" value="SYNAPSE-ASSOCIATED PROTEIN"/>
    <property type="match status" value="1"/>
</dbReference>
<dbReference type="EMBL" id="UYRU01062239">
    <property type="protein sequence ID" value="VDN15356.1"/>
    <property type="molecule type" value="Genomic_DNA"/>
</dbReference>